<keyword evidence="5" id="KW-0560">Oxidoreductase</keyword>
<keyword evidence="2 3" id="KW-0067">ATP-binding</keyword>
<evidence type="ECO:0000313" key="6">
    <source>
        <dbReference type="Proteomes" id="UP000276568"/>
    </source>
</evidence>
<dbReference type="Proteomes" id="UP000276568">
    <property type="component" value="Unassembled WGS sequence"/>
</dbReference>
<evidence type="ECO:0000313" key="5">
    <source>
        <dbReference type="EMBL" id="RNM31785.1"/>
    </source>
</evidence>
<evidence type="ECO:0000256" key="3">
    <source>
        <dbReference type="PROSITE-ProRule" id="PRU00492"/>
    </source>
</evidence>
<dbReference type="EC" id="1.17.4.2" evidence="5"/>
<organism evidence="5 6">
    <name type="scientific">Absicoccus porci</name>
    <dbReference type="NCBI Taxonomy" id="2486576"/>
    <lineage>
        <taxon>Bacteria</taxon>
        <taxon>Bacillati</taxon>
        <taxon>Bacillota</taxon>
        <taxon>Erysipelotrichia</taxon>
        <taxon>Erysipelotrichales</taxon>
        <taxon>Erysipelotrichaceae</taxon>
        <taxon>Absicoccus</taxon>
    </lineage>
</organism>
<accession>A0A3N0I450</accession>
<proteinExistence type="predicted"/>
<evidence type="ECO:0000256" key="2">
    <source>
        <dbReference type="ARBA" id="ARBA00022840"/>
    </source>
</evidence>
<dbReference type="AlphaFoldDB" id="A0A3N0I450"/>
<dbReference type="PANTHER" id="PTHR21075">
    <property type="entry name" value="ANAEROBIC RIBONUCLEOSIDE-TRIPHOSPHATE REDUCTASE"/>
    <property type="match status" value="1"/>
</dbReference>
<dbReference type="InterPro" id="IPR005144">
    <property type="entry name" value="ATP-cone_dom"/>
</dbReference>
<dbReference type="Pfam" id="PF13597">
    <property type="entry name" value="NRDD"/>
    <property type="match status" value="1"/>
</dbReference>
<dbReference type="EMBL" id="RJQC01000001">
    <property type="protein sequence ID" value="RNM31785.1"/>
    <property type="molecule type" value="Genomic_DNA"/>
</dbReference>
<comment type="caution">
    <text evidence="5">The sequence shown here is derived from an EMBL/GenBank/DDBJ whole genome shotgun (WGS) entry which is preliminary data.</text>
</comment>
<dbReference type="GO" id="GO:0005524">
    <property type="term" value="F:ATP binding"/>
    <property type="evidence" value="ECO:0007669"/>
    <property type="project" value="UniProtKB-UniRule"/>
</dbReference>
<dbReference type="RefSeq" id="WP_128519944.1">
    <property type="nucleotide sequence ID" value="NZ_RJQC01000001.1"/>
</dbReference>
<dbReference type="GO" id="GO:0031250">
    <property type="term" value="C:anaerobic ribonucleoside-triphosphate reductase complex"/>
    <property type="evidence" value="ECO:0007669"/>
    <property type="project" value="TreeGrafter"/>
</dbReference>
<keyword evidence="1 3" id="KW-0547">Nucleotide-binding</keyword>
<dbReference type="PANTHER" id="PTHR21075:SF0">
    <property type="entry name" value="ANAEROBIC RIBONUCLEOSIDE-TRIPHOSPHATE REDUCTASE"/>
    <property type="match status" value="1"/>
</dbReference>
<evidence type="ECO:0000256" key="1">
    <source>
        <dbReference type="ARBA" id="ARBA00022741"/>
    </source>
</evidence>
<dbReference type="Gene3D" id="3.20.70.20">
    <property type="match status" value="1"/>
</dbReference>
<dbReference type="SUPFAM" id="SSF51998">
    <property type="entry name" value="PFL-like glycyl radical enzymes"/>
    <property type="match status" value="1"/>
</dbReference>
<dbReference type="PROSITE" id="PS51161">
    <property type="entry name" value="ATP_CONE"/>
    <property type="match status" value="1"/>
</dbReference>
<dbReference type="GO" id="GO:0004748">
    <property type="term" value="F:ribonucleoside-diphosphate reductase activity, thioredoxin disulfide as acceptor"/>
    <property type="evidence" value="ECO:0007669"/>
    <property type="project" value="TreeGrafter"/>
</dbReference>
<reference evidence="5 6" key="1">
    <citation type="submission" date="2018-11" db="EMBL/GenBank/DDBJ databases">
        <title>Clostridium sp. nov., a member of the family Erysipelotrichaceae isolated from pig faeces.</title>
        <authorList>
            <person name="Chang Y.-H."/>
        </authorList>
    </citation>
    <scope>NUCLEOTIDE SEQUENCE [LARGE SCALE GENOMIC DNA]</scope>
    <source>
        <strain evidence="5 6">YH-panp20</strain>
    </source>
</reference>
<gene>
    <name evidence="5" type="ORF">EDX97_04325</name>
</gene>
<sequence length="672" mass="77764">MIQVIKRDNSVVAFDIHKIEAAIQKAFASLNKETDDSIIELLSLRVTSEFSEQIKDGKIPVEQIQDCVEYVLSVTGYADVAKAYILYRKQRENVREFQKVSQVHKKIMDAYLHVDKTLPNDDRLSTYSIGGLILSNSGAITKNYWTHFIYDEQIVQAHEQGDIYIHDLDMLTGDSCGWSIRPLLEHGLSGLDHKIDSRPPKHLFSACNQLINFLGILQNEWAGAQCIPSFDTYLAPFVKVDHLDEKNIQQCIETFIYGVNIPARWGSQAPFSTISFDWTVPEDLKNQKVLIGGVKQNFVYGDCLAEMKMIQKAFFKTLLEADQSGRSFPFPIPNINIKEDFDWQDDDLNALLFEVAAKYGSPYFAHHSRYERETMTDYHRLYEKPSGFFGYGENQGSIGMVTINMPRLTHQSKNEQDFFEKLDKLMDLVARTLDVKRQILNQFLQAGLYPYTRHYLNSFDTCFGTFGVIGMNEACEMANWIQSDLGNEQAQDFVVKVLTHMKNRLYLYQEKYHSFFNLEATPGERVSYELVQKDREWLPDNAKSYYTNSANLPVNYTDDVFEALTIQQRFLPLFTGGAAFHVYIPERIVHWQDCMHLVHQMIDHYLVPYFTISPTYSICNKDGYIPGSNSVCPVCNEKVEVWARMAGYYQPIQYWNESKRQEFIERQDYQLA</sequence>
<name>A0A3N0I450_9FIRM</name>
<dbReference type="InterPro" id="IPR012833">
    <property type="entry name" value="NrdD"/>
</dbReference>
<keyword evidence="6" id="KW-1185">Reference proteome</keyword>
<dbReference type="NCBIfam" id="TIGR02487">
    <property type="entry name" value="NrdD"/>
    <property type="match status" value="1"/>
</dbReference>
<dbReference type="GO" id="GO:0006260">
    <property type="term" value="P:DNA replication"/>
    <property type="evidence" value="ECO:0007669"/>
    <property type="project" value="InterPro"/>
</dbReference>
<dbReference type="GO" id="GO:0009265">
    <property type="term" value="P:2'-deoxyribonucleotide biosynthetic process"/>
    <property type="evidence" value="ECO:0007669"/>
    <property type="project" value="TreeGrafter"/>
</dbReference>
<dbReference type="OrthoDB" id="9804622at2"/>
<dbReference type="GO" id="GO:0008998">
    <property type="term" value="F:ribonucleoside-triphosphate reductase (thioredoxin) activity"/>
    <property type="evidence" value="ECO:0007669"/>
    <property type="project" value="UniProtKB-EC"/>
</dbReference>
<feature type="domain" description="ATP-cone" evidence="4">
    <location>
        <begin position="2"/>
        <end position="95"/>
    </location>
</feature>
<evidence type="ECO:0000259" key="4">
    <source>
        <dbReference type="PROSITE" id="PS51161"/>
    </source>
</evidence>
<dbReference type="Pfam" id="PF03477">
    <property type="entry name" value="ATP-cone"/>
    <property type="match status" value="1"/>
</dbReference>
<dbReference type="NCBIfam" id="NF006126">
    <property type="entry name" value="PRK08270.1"/>
    <property type="match status" value="1"/>
</dbReference>
<protein>
    <submittedName>
        <fullName evidence="5">Ribonucleoside triphosphate reductase</fullName>
        <ecNumber evidence="5">1.17.4.2</ecNumber>
    </submittedName>
</protein>